<reference evidence="9 10" key="1">
    <citation type="journal article" date="2011" name="Stand. Genomic Sci.">
        <title>Complete genome sequence of the gliding freshwater bacterium Fluviicola taffensis type strain (RW262).</title>
        <authorList>
            <person name="Woyke T."/>
            <person name="Chertkov O."/>
            <person name="Lapidus A."/>
            <person name="Nolan M."/>
            <person name="Lucas S."/>
            <person name="Del Rio T.G."/>
            <person name="Tice H."/>
            <person name="Cheng J.F."/>
            <person name="Tapia R."/>
            <person name="Han C."/>
            <person name="Goodwin L."/>
            <person name="Pitluck S."/>
            <person name="Liolios K."/>
            <person name="Pagani I."/>
            <person name="Ivanova N."/>
            <person name="Huntemann M."/>
            <person name="Mavromatis K."/>
            <person name="Mikhailova N."/>
            <person name="Pati A."/>
            <person name="Chen A."/>
            <person name="Palaniappan K."/>
            <person name="Land M."/>
            <person name="Hauser L."/>
            <person name="Brambilla E.M."/>
            <person name="Rohde M."/>
            <person name="Mwirichia R."/>
            <person name="Sikorski J."/>
            <person name="Tindall B.J."/>
            <person name="Goker M."/>
            <person name="Bristow J."/>
            <person name="Eisen J.A."/>
            <person name="Markowitz V."/>
            <person name="Hugenholtz P."/>
            <person name="Klenk H.P."/>
            <person name="Kyrpides N.C."/>
        </authorList>
    </citation>
    <scope>NUCLEOTIDE SEQUENCE [LARGE SCALE GENOMIC DNA]</scope>
    <source>
        <strain evidence="10">DSM 16823 / RW262 / RW262</strain>
    </source>
</reference>
<protein>
    <recommendedName>
        <fullName evidence="8">Probable membrane transporter protein</fullName>
    </recommendedName>
</protein>
<evidence type="ECO:0000256" key="8">
    <source>
        <dbReference type="RuleBase" id="RU363041"/>
    </source>
</evidence>
<keyword evidence="10" id="KW-1185">Reference proteome</keyword>
<feature type="transmembrane region" description="Helical" evidence="8">
    <location>
        <begin position="29"/>
        <end position="53"/>
    </location>
</feature>
<sequence length="259" mass="28271">MVIEYITICFFSLLGSGLTFFSGFGLGTILVPIFAIFFPLELAISLTAIVHFLNNAFKLYLVGKNANRNIVLKFGIPAIVSAFIGAYILTLISDMEPILMYSMFNISGSITITKLIVGGLLFFFALFDIIPGLSKLEFNKKYIPLGGFLSGFFGGLSGNQGALRTAFLIRAGLSKEQFVATGVVIAILIDISRLGIYSSDIVKQHDKLDYLLLTMAVLSAFLGAYAGNKLLKKVTIRFLQNFVAIMLLLFSILLMTGIL</sequence>
<evidence type="ECO:0000256" key="5">
    <source>
        <dbReference type="ARBA" id="ARBA00022692"/>
    </source>
</evidence>
<feature type="transmembrane region" description="Helical" evidence="8">
    <location>
        <begin position="142"/>
        <end position="158"/>
    </location>
</feature>
<name>F2I9K2_FLUTR</name>
<evidence type="ECO:0000313" key="9">
    <source>
        <dbReference type="EMBL" id="AEA45183.1"/>
    </source>
</evidence>
<organism evidence="9 10">
    <name type="scientific">Fluviicola taffensis (strain DSM 16823 / NCIMB 13979 / RW262)</name>
    <dbReference type="NCBI Taxonomy" id="755732"/>
    <lineage>
        <taxon>Bacteria</taxon>
        <taxon>Pseudomonadati</taxon>
        <taxon>Bacteroidota</taxon>
        <taxon>Flavobacteriia</taxon>
        <taxon>Flavobacteriales</taxon>
        <taxon>Crocinitomicaceae</taxon>
        <taxon>Fluviicola</taxon>
    </lineage>
</organism>
<feature type="transmembrane region" description="Helical" evidence="8">
    <location>
        <begin position="74"/>
        <end position="92"/>
    </location>
</feature>
<proteinExistence type="inferred from homology"/>
<evidence type="ECO:0000256" key="1">
    <source>
        <dbReference type="ARBA" id="ARBA00004651"/>
    </source>
</evidence>
<dbReference type="EMBL" id="CP002542">
    <property type="protein sequence ID" value="AEA45183.1"/>
    <property type="molecule type" value="Genomic_DNA"/>
</dbReference>
<reference evidence="10" key="2">
    <citation type="submission" date="2011-02" db="EMBL/GenBank/DDBJ databases">
        <title>The complete genome of Fluviicola taffensis DSM 16823.</title>
        <authorList>
            <consortium name="US DOE Joint Genome Institute (JGI-PGF)"/>
            <person name="Lucas S."/>
            <person name="Copeland A."/>
            <person name="Lapidus A."/>
            <person name="Bruce D."/>
            <person name="Goodwin L."/>
            <person name="Pitluck S."/>
            <person name="Kyrpides N."/>
            <person name="Mavromatis K."/>
            <person name="Ivanova N."/>
            <person name="Mikhailova N."/>
            <person name="Pagani I."/>
            <person name="Chertkov O."/>
            <person name="Detter J.C."/>
            <person name="Han C."/>
            <person name="Tapia R."/>
            <person name="Land M."/>
            <person name="Hauser L."/>
            <person name="Markowitz V."/>
            <person name="Cheng J.-F."/>
            <person name="Hugenholtz P."/>
            <person name="Woyke T."/>
            <person name="Wu D."/>
            <person name="Tindall B."/>
            <person name="Pomrenke H.G."/>
            <person name="Brambilla E."/>
            <person name="Klenk H.-P."/>
            <person name="Eisen J.A."/>
        </authorList>
    </citation>
    <scope>NUCLEOTIDE SEQUENCE [LARGE SCALE GENOMIC DNA]</scope>
    <source>
        <strain evidence="10">DSM 16823 / RW262 / RW262</strain>
    </source>
</reference>
<dbReference type="PANTHER" id="PTHR30269">
    <property type="entry name" value="TRANSMEMBRANE PROTEIN YFCA"/>
    <property type="match status" value="1"/>
</dbReference>
<feature type="transmembrane region" description="Helical" evidence="8">
    <location>
        <begin position="178"/>
        <end position="196"/>
    </location>
</feature>
<keyword evidence="4 8" id="KW-1003">Cell membrane</keyword>
<keyword evidence="3" id="KW-0813">Transport</keyword>
<evidence type="ECO:0000256" key="7">
    <source>
        <dbReference type="ARBA" id="ARBA00023136"/>
    </source>
</evidence>
<feature type="transmembrane region" description="Helical" evidence="8">
    <location>
        <begin position="5"/>
        <end position="23"/>
    </location>
</feature>
<dbReference type="AlphaFoldDB" id="F2I9K2"/>
<dbReference type="HOGENOM" id="CLU_1041015_0_0_10"/>
<evidence type="ECO:0000256" key="6">
    <source>
        <dbReference type="ARBA" id="ARBA00022989"/>
    </source>
</evidence>
<accession>F2I9K2</accession>
<comment type="similarity">
    <text evidence="2 8">Belongs to the 4-toluene sulfonate uptake permease (TSUP) (TC 2.A.102) family.</text>
</comment>
<keyword evidence="5 8" id="KW-0812">Transmembrane</keyword>
<comment type="subcellular location">
    <subcellularLocation>
        <location evidence="1 8">Cell membrane</location>
        <topology evidence="1 8">Multi-pass membrane protein</topology>
    </subcellularLocation>
</comment>
<evidence type="ECO:0000313" key="10">
    <source>
        <dbReference type="Proteomes" id="UP000007463"/>
    </source>
</evidence>
<feature type="transmembrane region" description="Helical" evidence="8">
    <location>
        <begin position="238"/>
        <end position="258"/>
    </location>
</feature>
<keyword evidence="6 8" id="KW-1133">Transmembrane helix</keyword>
<dbReference type="InterPro" id="IPR052017">
    <property type="entry name" value="TSUP"/>
</dbReference>
<dbReference type="InterPro" id="IPR002781">
    <property type="entry name" value="TM_pro_TauE-like"/>
</dbReference>
<feature type="transmembrane region" description="Helical" evidence="8">
    <location>
        <begin position="112"/>
        <end position="130"/>
    </location>
</feature>
<dbReference type="Proteomes" id="UP000007463">
    <property type="component" value="Chromosome"/>
</dbReference>
<gene>
    <name evidence="9" type="ordered locus">Fluta_3210</name>
</gene>
<keyword evidence="7 8" id="KW-0472">Membrane</keyword>
<dbReference type="eggNOG" id="COG0730">
    <property type="taxonomic scope" value="Bacteria"/>
</dbReference>
<evidence type="ECO:0000256" key="4">
    <source>
        <dbReference type="ARBA" id="ARBA00022475"/>
    </source>
</evidence>
<dbReference type="PANTHER" id="PTHR30269:SF37">
    <property type="entry name" value="MEMBRANE TRANSPORTER PROTEIN"/>
    <property type="match status" value="1"/>
</dbReference>
<dbReference type="GO" id="GO:0005886">
    <property type="term" value="C:plasma membrane"/>
    <property type="evidence" value="ECO:0007669"/>
    <property type="project" value="UniProtKB-SubCell"/>
</dbReference>
<dbReference type="KEGG" id="fte:Fluta_3210"/>
<evidence type="ECO:0000256" key="3">
    <source>
        <dbReference type="ARBA" id="ARBA00022448"/>
    </source>
</evidence>
<feature type="transmembrane region" description="Helical" evidence="8">
    <location>
        <begin position="208"/>
        <end position="226"/>
    </location>
</feature>
<dbReference type="Pfam" id="PF01925">
    <property type="entry name" value="TauE"/>
    <property type="match status" value="1"/>
</dbReference>
<dbReference type="RefSeq" id="WP_013687950.1">
    <property type="nucleotide sequence ID" value="NC_015321.1"/>
</dbReference>
<evidence type="ECO:0000256" key="2">
    <source>
        <dbReference type="ARBA" id="ARBA00009142"/>
    </source>
</evidence>